<gene>
    <name evidence="1" type="ORF">TGARI_281590</name>
</gene>
<dbReference type="OrthoDB" id="333700at2759"/>
<proteinExistence type="predicted"/>
<dbReference type="VEuPathDB" id="ToxoDB:TGARI_281590"/>
<organism evidence="1 2">
    <name type="scientific">Toxoplasma gondii ARI</name>
    <dbReference type="NCBI Taxonomy" id="1074872"/>
    <lineage>
        <taxon>Eukaryota</taxon>
        <taxon>Sar</taxon>
        <taxon>Alveolata</taxon>
        <taxon>Apicomplexa</taxon>
        <taxon>Conoidasida</taxon>
        <taxon>Coccidia</taxon>
        <taxon>Eucoccidiorida</taxon>
        <taxon>Eimeriorina</taxon>
        <taxon>Sarcocystidae</taxon>
        <taxon>Toxoplasma</taxon>
    </lineage>
</organism>
<evidence type="ECO:0000313" key="2">
    <source>
        <dbReference type="Proteomes" id="UP000074247"/>
    </source>
</evidence>
<name>A0A139XYY2_TOXGO</name>
<evidence type="ECO:0000313" key="1">
    <source>
        <dbReference type="EMBL" id="KYF43996.1"/>
    </source>
</evidence>
<dbReference type="AlphaFoldDB" id="A0A139XYY2"/>
<comment type="caution">
    <text evidence="1">The sequence shown here is derived from an EMBL/GenBank/DDBJ whole genome shotgun (WGS) entry which is preliminary data.</text>
</comment>
<reference evidence="1 2" key="1">
    <citation type="journal article" date="2016" name="Nat. Commun.">
        <title>Local admixture of amplified and diversified secreted pathogenesis determinants shapes mosaic Toxoplasma gondii genomes.</title>
        <authorList>
            <person name="Lorenzi H."/>
            <person name="Khan A."/>
            <person name="Behnke M.S."/>
            <person name="Namasivayam S."/>
            <person name="Swapna L.S."/>
            <person name="Hadjithomas M."/>
            <person name="Karamycheva S."/>
            <person name="Pinney D."/>
            <person name="Brunk B.P."/>
            <person name="Ajioka J.W."/>
            <person name="Ajzenberg D."/>
            <person name="Boothroyd J.C."/>
            <person name="Boyle J.P."/>
            <person name="Darde M.L."/>
            <person name="Diaz-Miranda M.A."/>
            <person name="Dubey J.P."/>
            <person name="Fritz H.M."/>
            <person name="Gennari S.M."/>
            <person name="Gregory B.D."/>
            <person name="Kim K."/>
            <person name="Saeij J.P."/>
            <person name="Su C."/>
            <person name="White M.W."/>
            <person name="Zhu X.Q."/>
            <person name="Howe D.K."/>
            <person name="Rosenthal B.M."/>
            <person name="Grigg M.E."/>
            <person name="Parkinson J."/>
            <person name="Liu L."/>
            <person name="Kissinger J.C."/>
            <person name="Roos D.S."/>
            <person name="Sibley L.D."/>
        </authorList>
    </citation>
    <scope>NUCLEOTIDE SEQUENCE [LARGE SCALE GENOMIC DNA]</scope>
    <source>
        <strain evidence="1 2">ARI</strain>
    </source>
</reference>
<accession>A0A139XYY2</accession>
<dbReference type="EMBL" id="AGQS02004527">
    <property type="protein sequence ID" value="KYF43996.1"/>
    <property type="molecule type" value="Genomic_DNA"/>
</dbReference>
<protein>
    <submittedName>
        <fullName evidence="1">Uncharacterized protein</fullName>
    </submittedName>
</protein>
<dbReference type="Proteomes" id="UP000074247">
    <property type="component" value="Unassembled WGS sequence"/>
</dbReference>
<sequence>MQTHLLPRSHLRDLLSDPFIAKMKFLTNILLVLSCVLVLAGTVQGQKMEEPERIDASVERDIERMMEEPEEMEKLMKEVERDMEPEERRMGRRRGYGGYGYGYGYPYYSGYGYGYPYYGYGYPGYYGYGHRFWGRHYW</sequence>